<evidence type="ECO:0000313" key="1">
    <source>
        <dbReference type="EMBL" id="QQP86588.1"/>
    </source>
</evidence>
<keyword evidence="2" id="KW-1185">Reference proteome</keyword>
<reference evidence="1 2" key="1">
    <citation type="submission" date="2021-01" db="EMBL/GenBank/DDBJ databases">
        <title>Entomomonas sp. F2A isolated from a house cricket (Acheta domesticus).</title>
        <authorList>
            <person name="Spergser J."/>
            <person name="Busse H.-J."/>
        </authorList>
    </citation>
    <scope>NUCLEOTIDE SEQUENCE [LARGE SCALE GENOMIC DNA]</scope>
    <source>
        <strain evidence="1 2">F2A</strain>
    </source>
</reference>
<dbReference type="RefSeq" id="WP_201094808.1">
    <property type="nucleotide sequence ID" value="NZ_CP067393.1"/>
</dbReference>
<name>A0A974NHC7_9GAMM</name>
<dbReference type="EMBL" id="CP067393">
    <property type="protein sequence ID" value="QQP86588.1"/>
    <property type="molecule type" value="Genomic_DNA"/>
</dbReference>
<gene>
    <name evidence="1" type="ORF">JHT90_04945</name>
</gene>
<accession>A0A974NHC7</accession>
<dbReference type="AlphaFoldDB" id="A0A974NHC7"/>
<dbReference type="Gene3D" id="2.20.110.10">
    <property type="entry name" value="Histone H3 K4-specific methyltransferase SET7/9 N-terminal domain"/>
    <property type="match status" value="2"/>
</dbReference>
<dbReference type="Proteomes" id="UP000595278">
    <property type="component" value="Chromosome"/>
</dbReference>
<sequence length="297" mass="34489">MKNWAVFIAIILCSMAVIGYTEDFTSSENSLLSSSQSTIYYFDKDWRPVIAPTKDGYYRKVLSINNMGITVQDFYQNSNQKQSEPFTFNRPTDLVDGLPKSIHGGLILWYENGQKNMEANYKDGQKDGLLTSWHSNGQKELEQYYIDGKENGYAVYWNEQGNKTLEIYFIDGQFETVSYWEEGKKVAEKQYKKGKKEGVSTYWDKSGNKYSIETYHNDKLHGPHVTYYPNQNKQSEFVYNNNTATEITIWHKNNQKAAYLKRNDSNINCSIWDDQGSVIYTGDNNERCTSTIRNMIE</sequence>
<dbReference type="SUPFAM" id="SSF82185">
    <property type="entry name" value="Histone H3 K4-specific methyltransferase SET7/9 N-terminal domain"/>
    <property type="match status" value="2"/>
</dbReference>
<protein>
    <submittedName>
        <fullName evidence="1">Toxin-antitoxin system YwqK family antitoxin</fullName>
    </submittedName>
</protein>
<dbReference type="KEGG" id="eaz:JHT90_04945"/>
<organism evidence="1 2">
    <name type="scientific">Entomomonas asaccharolytica</name>
    <dbReference type="NCBI Taxonomy" id="2785331"/>
    <lineage>
        <taxon>Bacteria</taxon>
        <taxon>Pseudomonadati</taxon>
        <taxon>Pseudomonadota</taxon>
        <taxon>Gammaproteobacteria</taxon>
        <taxon>Pseudomonadales</taxon>
        <taxon>Pseudomonadaceae</taxon>
        <taxon>Entomomonas</taxon>
    </lineage>
</organism>
<proteinExistence type="predicted"/>
<evidence type="ECO:0000313" key="2">
    <source>
        <dbReference type="Proteomes" id="UP000595278"/>
    </source>
</evidence>